<accession>A0AAN8Y0H8</accession>
<gene>
    <name evidence="2" type="ORF">RDI58_009607</name>
    <name evidence="1" type="ORF">RDI58_030192</name>
</gene>
<comment type="caution">
    <text evidence="1">The sequence shown here is derived from an EMBL/GenBank/DDBJ whole genome shotgun (WGS) entry which is preliminary data.</text>
</comment>
<evidence type="ECO:0000313" key="3">
    <source>
        <dbReference type="Proteomes" id="UP001371456"/>
    </source>
</evidence>
<dbReference type="Proteomes" id="UP001371456">
    <property type="component" value="Unassembled WGS sequence"/>
</dbReference>
<evidence type="ECO:0000313" key="2">
    <source>
        <dbReference type="EMBL" id="KAK6790526.1"/>
    </source>
</evidence>
<keyword evidence="3" id="KW-1185">Reference proteome</keyword>
<organism evidence="1 3">
    <name type="scientific">Solanum bulbocastanum</name>
    <name type="common">Wild potato</name>
    <dbReference type="NCBI Taxonomy" id="147425"/>
    <lineage>
        <taxon>Eukaryota</taxon>
        <taxon>Viridiplantae</taxon>
        <taxon>Streptophyta</taxon>
        <taxon>Embryophyta</taxon>
        <taxon>Tracheophyta</taxon>
        <taxon>Spermatophyta</taxon>
        <taxon>Magnoliopsida</taxon>
        <taxon>eudicotyledons</taxon>
        <taxon>Gunneridae</taxon>
        <taxon>Pentapetalae</taxon>
        <taxon>asterids</taxon>
        <taxon>lamiids</taxon>
        <taxon>Solanales</taxon>
        <taxon>Solanaceae</taxon>
        <taxon>Solanoideae</taxon>
        <taxon>Solaneae</taxon>
        <taxon>Solanum</taxon>
    </lineage>
</organism>
<name>A0AAN8Y0H8_SOLBU</name>
<dbReference type="AlphaFoldDB" id="A0AAN8Y0H8"/>
<reference evidence="1 3" key="1">
    <citation type="submission" date="2024-02" db="EMBL/GenBank/DDBJ databases">
        <title>de novo genome assembly of Solanum bulbocastanum strain 11H21.</title>
        <authorList>
            <person name="Hosaka A.J."/>
        </authorList>
    </citation>
    <scope>NUCLEOTIDE SEQUENCE [LARGE SCALE GENOMIC DNA]</scope>
    <source>
        <tissue evidence="1">Young leaves</tissue>
    </source>
</reference>
<dbReference type="EMBL" id="JBANQN010000040">
    <property type="protein sequence ID" value="KAK6772573.1"/>
    <property type="molecule type" value="Genomic_DNA"/>
</dbReference>
<evidence type="ECO:0000313" key="1">
    <source>
        <dbReference type="EMBL" id="KAK6772573.1"/>
    </source>
</evidence>
<proteinExistence type="predicted"/>
<sequence length="107" mass="12060">MSPASSRVVSHSEDFIDRNAATKGLPRDLASSKVRLRARVLNLFHVLQLADHKRQARPFILSLDAQIPSSPKECLPKGNVNYLNKKTGVYLRIRSSLISDYVKYPRA</sequence>
<protein>
    <submittedName>
        <fullName evidence="1">Uncharacterized protein</fullName>
    </submittedName>
</protein>
<dbReference type="EMBL" id="JBANQN010000004">
    <property type="protein sequence ID" value="KAK6790526.1"/>
    <property type="molecule type" value="Genomic_DNA"/>
</dbReference>